<dbReference type="AlphaFoldDB" id="A0A5D0UGC4"/>
<dbReference type="EMBL" id="VSFF01000002">
    <property type="protein sequence ID" value="TYC17551.1"/>
    <property type="molecule type" value="Genomic_DNA"/>
</dbReference>
<dbReference type="Gene3D" id="3.40.50.2300">
    <property type="match status" value="2"/>
</dbReference>
<dbReference type="InterPro" id="IPR028082">
    <property type="entry name" value="Peripla_BP_I"/>
</dbReference>
<keyword evidence="6" id="KW-1185">Reference proteome</keyword>
<name>A0A5D0UGC4_9ACTN</name>
<keyword evidence="2 3" id="KW-0732">Signal</keyword>
<reference evidence="5 6" key="1">
    <citation type="submission" date="2019-08" db="EMBL/GenBank/DDBJ databases">
        <title>Actinomadura sp. nov. CYP1-5 isolated from mountain soil.</title>
        <authorList>
            <person name="Songsumanus A."/>
            <person name="Kuncharoen N."/>
            <person name="Kudo T."/>
            <person name="Yuki M."/>
            <person name="Igarashi Y."/>
            <person name="Tanasupawat S."/>
        </authorList>
    </citation>
    <scope>NUCLEOTIDE SEQUENCE [LARGE SCALE GENOMIC DNA]</scope>
    <source>
        <strain evidence="5 6">GKU157</strain>
    </source>
</reference>
<dbReference type="OrthoDB" id="26870at2"/>
<accession>A0A5D0UGC4</accession>
<evidence type="ECO:0000259" key="4">
    <source>
        <dbReference type="Pfam" id="PF13458"/>
    </source>
</evidence>
<feature type="signal peptide" evidence="3">
    <location>
        <begin position="1"/>
        <end position="23"/>
    </location>
</feature>
<feature type="domain" description="Leucine-binding protein" evidence="4">
    <location>
        <begin position="42"/>
        <end position="388"/>
    </location>
</feature>
<dbReference type="SUPFAM" id="SSF53822">
    <property type="entry name" value="Periplasmic binding protein-like I"/>
    <property type="match status" value="1"/>
</dbReference>
<dbReference type="Proteomes" id="UP000322634">
    <property type="component" value="Unassembled WGS sequence"/>
</dbReference>
<comment type="caution">
    <text evidence="5">The sequence shown here is derived from an EMBL/GenBank/DDBJ whole genome shotgun (WGS) entry which is preliminary data.</text>
</comment>
<dbReference type="Pfam" id="PF13458">
    <property type="entry name" value="Peripla_BP_6"/>
    <property type="match status" value="1"/>
</dbReference>
<evidence type="ECO:0000313" key="6">
    <source>
        <dbReference type="Proteomes" id="UP000322634"/>
    </source>
</evidence>
<evidence type="ECO:0000256" key="3">
    <source>
        <dbReference type="SAM" id="SignalP"/>
    </source>
</evidence>
<evidence type="ECO:0000313" key="5">
    <source>
        <dbReference type="EMBL" id="TYC17551.1"/>
    </source>
</evidence>
<dbReference type="InterPro" id="IPR028081">
    <property type="entry name" value="Leu-bd"/>
</dbReference>
<dbReference type="PROSITE" id="PS51257">
    <property type="entry name" value="PROKAR_LIPOPROTEIN"/>
    <property type="match status" value="1"/>
</dbReference>
<feature type="chain" id="PRO_5023017533" evidence="3">
    <location>
        <begin position="24"/>
        <end position="418"/>
    </location>
</feature>
<proteinExistence type="inferred from homology"/>
<protein>
    <submittedName>
        <fullName evidence="5">ABC transporter substrate-binding protein</fullName>
    </submittedName>
</protein>
<gene>
    <name evidence="5" type="ORF">FXF65_06050</name>
</gene>
<sequence>MKTRFACISVVVAAALVGGCANAGTSTSKDGVRVDAGVTDDQIKIGLFNGYTGPVAAGAIAGAAGFDARLAKANAAGGVCGRKLTSVRADTKYDPAVAVQAYRANVKDIVMIGQLLGATSIYGLSQQIARDDIATLAATSAAEVIKLENVYLFTTPFPMYVINGLDWAKKEQAGSDGKLKVGVIYQDDAFGQEGRNAVRFVAKNDPDVKVVAEAGYDVKAEDFTAQVLKMKKAGAESVWIHGIASKTAPILSQASQLDFAPQWLTVDSGYESSLAPQLGRLLDKLHVVTSSVLYTENVPAMAEVKQNVEKVAPGTKPDQLVIAGWVDASVAVAALEKACKEKDLTQKGVVAAMSGLTVTTDGLSPDLEYGTGDADSRIPSRETRVNQIDVKSGVLAPVTGFGTTDLASRWKLADGAQS</sequence>
<dbReference type="RefSeq" id="WP_148348694.1">
    <property type="nucleotide sequence ID" value="NZ_JBHSBF010000003.1"/>
</dbReference>
<evidence type="ECO:0000256" key="1">
    <source>
        <dbReference type="ARBA" id="ARBA00010062"/>
    </source>
</evidence>
<evidence type="ECO:0000256" key="2">
    <source>
        <dbReference type="ARBA" id="ARBA00022729"/>
    </source>
</evidence>
<dbReference type="PANTHER" id="PTHR47235">
    <property type="entry name" value="BLR6548 PROTEIN"/>
    <property type="match status" value="1"/>
</dbReference>
<organism evidence="5 6">
    <name type="scientific">Actinomadura syzygii</name>
    <dbReference type="NCBI Taxonomy" id="1427538"/>
    <lineage>
        <taxon>Bacteria</taxon>
        <taxon>Bacillati</taxon>
        <taxon>Actinomycetota</taxon>
        <taxon>Actinomycetes</taxon>
        <taxon>Streptosporangiales</taxon>
        <taxon>Thermomonosporaceae</taxon>
        <taxon>Actinomadura</taxon>
    </lineage>
</organism>
<dbReference type="PANTHER" id="PTHR47235:SF1">
    <property type="entry name" value="BLR6548 PROTEIN"/>
    <property type="match status" value="1"/>
</dbReference>
<comment type="similarity">
    <text evidence="1">Belongs to the leucine-binding protein family.</text>
</comment>